<dbReference type="OrthoDB" id="8419513at2"/>
<dbReference type="RefSeq" id="WP_053247506.1">
    <property type="nucleotide sequence ID" value="NZ_LGAP01000001.1"/>
</dbReference>
<sequence>MPSIFTGRLTGPACAAFALTFLASCQSPRPPAPTANSAALPTMERVALGANSCWFKSGDPAFKNYRLAPELNSFSGRPRILIVPRKSPEARPLAVVQAEGQPARLQAFGPLLSEPVGTRMSADIRRWAAGGQGCN</sequence>
<name>A0A0L8C6Y5_ENSAD</name>
<protein>
    <submittedName>
        <fullName evidence="2">Lipoprotein</fullName>
    </submittedName>
</protein>
<evidence type="ECO:0000256" key="1">
    <source>
        <dbReference type="SAM" id="SignalP"/>
    </source>
</evidence>
<proteinExistence type="predicted"/>
<reference evidence="3" key="1">
    <citation type="submission" date="2015-07" db="EMBL/GenBank/DDBJ databases">
        <title>Whole genome sequence of an Ensifer adhaerens strain isolated from a cave pool in the Wind Cave National Park.</title>
        <authorList>
            <person name="Eng W.W.H."/>
            <person name="Gan H.M."/>
            <person name="Barton H.A."/>
            <person name="Savka M.A."/>
        </authorList>
    </citation>
    <scope>NUCLEOTIDE SEQUENCE [LARGE SCALE GENOMIC DNA]</scope>
    <source>
        <strain evidence="3">SD006</strain>
    </source>
</reference>
<dbReference type="Proteomes" id="UP000037425">
    <property type="component" value="Unassembled WGS sequence"/>
</dbReference>
<evidence type="ECO:0000313" key="2">
    <source>
        <dbReference type="EMBL" id="KOF22712.1"/>
    </source>
</evidence>
<keyword evidence="2" id="KW-0449">Lipoprotein</keyword>
<dbReference type="PATRIC" id="fig|106592.7.peg.904"/>
<feature type="signal peptide" evidence="1">
    <location>
        <begin position="1"/>
        <end position="15"/>
    </location>
</feature>
<feature type="chain" id="PRO_5012904264" evidence="1">
    <location>
        <begin position="16"/>
        <end position="135"/>
    </location>
</feature>
<dbReference type="EMBL" id="LGAP01000001">
    <property type="protein sequence ID" value="KOF22712.1"/>
    <property type="molecule type" value="Genomic_DNA"/>
</dbReference>
<organism evidence="2 3">
    <name type="scientific">Ensifer adhaerens</name>
    <name type="common">Sinorhizobium morelense</name>
    <dbReference type="NCBI Taxonomy" id="106592"/>
    <lineage>
        <taxon>Bacteria</taxon>
        <taxon>Pseudomonadati</taxon>
        <taxon>Pseudomonadota</taxon>
        <taxon>Alphaproteobacteria</taxon>
        <taxon>Hyphomicrobiales</taxon>
        <taxon>Rhizobiaceae</taxon>
        <taxon>Sinorhizobium/Ensifer group</taxon>
        <taxon>Ensifer</taxon>
    </lineage>
</organism>
<evidence type="ECO:0000313" key="3">
    <source>
        <dbReference type="Proteomes" id="UP000037425"/>
    </source>
</evidence>
<accession>A0A0L8C6Y5</accession>
<gene>
    <name evidence="2" type="ORF">AC244_04230</name>
</gene>
<dbReference type="AlphaFoldDB" id="A0A0L8C6Y5"/>
<comment type="caution">
    <text evidence="2">The sequence shown here is derived from an EMBL/GenBank/DDBJ whole genome shotgun (WGS) entry which is preliminary data.</text>
</comment>
<keyword evidence="1" id="KW-0732">Signal</keyword>